<evidence type="ECO:0000256" key="1">
    <source>
        <dbReference type="ARBA" id="ARBA00004123"/>
    </source>
</evidence>
<dbReference type="OrthoDB" id="1902708at2759"/>
<dbReference type="Gene3D" id="3.30.730.10">
    <property type="entry name" value="AP2/ERF domain"/>
    <property type="match status" value="1"/>
</dbReference>
<gene>
    <name evidence="8" type="ORF">NE237_008233</name>
</gene>
<evidence type="ECO:0000256" key="5">
    <source>
        <dbReference type="ARBA" id="ARBA00023242"/>
    </source>
</evidence>
<keyword evidence="5" id="KW-0539">Nucleus</keyword>
<accession>A0A9Q0QX81</accession>
<evidence type="ECO:0000256" key="3">
    <source>
        <dbReference type="ARBA" id="ARBA00023125"/>
    </source>
</evidence>
<dbReference type="Proteomes" id="UP001141806">
    <property type="component" value="Unassembled WGS sequence"/>
</dbReference>
<keyword evidence="4" id="KW-0804">Transcription</keyword>
<evidence type="ECO:0000313" key="8">
    <source>
        <dbReference type="EMBL" id="KAJ4975059.1"/>
    </source>
</evidence>
<dbReference type="PANTHER" id="PTHR31677:SF146">
    <property type="entry name" value="ETHYLENE-RESPONSIVE TRANSCRIPTION FACTOR ESR2"/>
    <property type="match status" value="1"/>
</dbReference>
<dbReference type="SUPFAM" id="SSF54171">
    <property type="entry name" value="DNA-binding domain"/>
    <property type="match status" value="1"/>
</dbReference>
<protein>
    <recommendedName>
        <fullName evidence="7">AP2/ERF domain-containing protein</fullName>
    </recommendedName>
</protein>
<dbReference type="PANTHER" id="PTHR31677">
    <property type="entry name" value="AP2 DOMAIN CLASS TRANSCRIPTION FACTOR"/>
    <property type="match status" value="1"/>
</dbReference>
<dbReference type="PROSITE" id="PS51032">
    <property type="entry name" value="AP2_ERF"/>
    <property type="match status" value="1"/>
</dbReference>
<sequence length="319" mass="35712">MEEALRRLNGYTQSLESDPKDMSMELQQKKCNNSTKRCMKEIITGGTSGGAGNTKYRGVRRRPWGRYAAEIRDPQSKERRWLGTFDTAEEAACAYDCAARAMRGIKARTNFSYPPPSPPHHHHHPFLFSPPLHFPKPSPPSIVDLNLHRHMTYSVWPLPLPSSTPSSISSVAHEAKPNFGVSPSAALNQTYEATSEIMDFFPSEPAHSGLLEEIVNGFLPKSGSSRNSIDNNPPQQYQDCGLFVEPEKIEEMEKQIEKDHFNLYLDQGFGSQSQNVSSSYSSNNEQVPAYYPVMSDGMLQDLMQNPELLDIFAATLQNA</sequence>
<evidence type="ECO:0000256" key="6">
    <source>
        <dbReference type="SAM" id="MobiDB-lite"/>
    </source>
</evidence>
<dbReference type="InterPro" id="IPR001471">
    <property type="entry name" value="AP2/ERF_dom"/>
</dbReference>
<dbReference type="CDD" id="cd00018">
    <property type="entry name" value="AP2"/>
    <property type="match status" value="1"/>
</dbReference>
<dbReference type="InterPro" id="IPR036955">
    <property type="entry name" value="AP2/ERF_dom_sf"/>
</dbReference>
<feature type="region of interest" description="Disordered" evidence="6">
    <location>
        <begin position="1"/>
        <end position="23"/>
    </location>
</feature>
<dbReference type="AlphaFoldDB" id="A0A9Q0QX81"/>
<keyword evidence="3" id="KW-0238">DNA-binding</keyword>
<name>A0A9Q0QX81_9MAGN</name>
<keyword evidence="9" id="KW-1185">Reference proteome</keyword>
<dbReference type="GO" id="GO:0003677">
    <property type="term" value="F:DNA binding"/>
    <property type="evidence" value="ECO:0007669"/>
    <property type="project" value="UniProtKB-KW"/>
</dbReference>
<organism evidence="8 9">
    <name type="scientific">Protea cynaroides</name>
    <dbReference type="NCBI Taxonomy" id="273540"/>
    <lineage>
        <taxon>Eukaryota</taxon>
        <taxon>Viridiplantae</taxon>
        <taxon>Streptophyta</taxon>
        <taxon>Embryophyta</taxon>
        <taxon>Tracheophyta</taxon>
        <taxon>Spermatophyta</taxon>
        <taxon>Magnoliopsida</taxon>
        <taxon>Proteales</taxon>
        <taxon>Proteaceae</taxon>
        <taxon>Protea</taxon>
    </lineage>
</organism>
<evidence type="ECO:0000259" key="7">
    <source>
        <dbReference type="PROSITE" id="PS51032"/>
    </source>
</evidence>
<feature type="domain" description="AP2/ERF" evidence="7">
    <location>
        <begin position="55"/>
        <end position="112"/>
    </location>
</feature>
<dbReference type="GO" id="GO:0003700">
    <property type="term" value="F:DNA-binding transcription factor activity"/>
    <property type="evidence" value="ECO:0007669"/>
    <property type="project" value="InterPro"/>
</dbReference>
<reference evidence="8" key="1">
    <citation type="journal article" date="2023" name="Plant J.">
        <title>The genome of the king protea, Protea cynaroides.</title>
        <authorList>
            <person name="Chang J."/>
            <person name="Duong T.A."/>
            <person name="Schoeman C."/>
            <person name="Ma X."/>
            <person name="Roodt D."/>
            <person name="Barker N."/>
            <person name="Li Z."/>
            <person name="Van de Peer Y."/>
            <person name="Mizrachi E."/>
        </authorList>
    </citation>
    <scope>NUCLEOTIDE SEQUENCE</scope>
    <source>
        <tissue evidence="8">Young leaves</tissue>
    </source>
</reference>
<dbReference type="SMART" id="SM00380">
    <property type="entry name" value="AP2"/>
    <property type="match status" value="1"/>
</dbReference>
<evidence type="ECO:0000256" key="2">
    <source>
        <dbReference type="ARBA" id="ARBA00023015"/>
    </source>
</evidence>
<dbReference type="EMBL" id="JAMYWD010000004">
    <property type="protein sequence ID" value="KAJ4975059.1"/>
    <property type="molecule type" value="Genomic_DNA"/>
</dbReference>
<comment type="subcellular location">
    <subcellularLocation>
        <location evidence="1">Nucleus</location>
    </subcellularLocation>
</comment>
<proteinExistence type="predicted"/>
<evidence type="ECO:0000256" key="4">
    <source>
        <dbReference type="ARBA" id="ARBA00023163"/>
    </source>
</evidence>
<keyword evidence="2" id="KW-0805">Transcription regulation</keyword>
<comment type="caution">
    <text evidence="8">The sequence shown here is derived from an EMBL/GenBank/DDBJ whole genome shotgun (WGS) entry which is preliminary data.</text>
</comment>
<dbReference type="GO" id="GO:0005634">
    <property type="term" value="C:nucleus"/>
    <property type="evidence" value="ECO:0007669"/>
    <property type="project" value="UniProtKB-SubCell"/>
</dbReference>
<dbReference type="Pfam" id="PF00847">
    <property type="entry name" value="AP2"/>
    <property type="match status" value="1"/>
</dbReference>
<evidence type="ECO:0000313" key="9">
    <source>
        <dbReference type="Proteomes" id="UP001141806"/>
    </source>
</evidence>
<dbReference type="PRINTS" id="PR00367">
    <property type="entry name" value="ETHRSPELEMNT"/>
</dbReference>
<dbReference type="InterPro" id="IPR016177">
    <property type="entry name" value="DNA-bd_dom_sf"/>
</dbReference>
<dbReference type="FunFam" id="3.30.730.10:FF:000001">
    <property type="entry name" value="Ethylene-responsive transcription factor 2"/>
    <property type="match status" value="1"/>
</dbReference>